<evidence type="ECO:0000313" key="2">
    <source>
        <dbReference type="Proteomes" id="UP000036958"/>
    </source>
</evidence>
<evidence type="ECO:0000313" key="1">
    <source>
        <dbReference type="EMBL" id="KOH45727.1"/>
    </source>
</evidence>
<name>A0A0L8VC40_9BACT</name>
<keyword evidence="2" id="KW-1185">Reference proteome</keyword>
<comment type="caution">
    <text evidence="1">The sequence shown here is derived from an EMBL/GenBank/DDBJ whole genome shotgun (WGS) entry which is preliminary data.</text>
</comment>
<proteinExistence type="predicted"/>
<sequence>MFQLKSFRKTKQEQLANRSAVLVWYRLVKTGSTGFTS</sequence>
<dbReference type="Proteomes" id="UP000036958">
    <property type="component" value="Unassembled WGS sequence"/>
</dbReference>
<reference evidence="2" key="1">
    <citation type="submission" date="2015-07" db="EMBL/GenBank/DDBJ databases">
        <title>Genome sequencing of Sunxiuqinia dokdonensis strain SK.</title>
        <authorList>
            <person name="Ahn S."/>
            <person name="Kim B.-C."/>
        </authorList>
    </citation>
    <scope>NUCLEOTIDE SEQUENCE [LARGE SCALE GENOMIC DNA]</scope>
    <source>
        <strain evidence="2">SK</strain>
    </source>
</reference>
<accession>A0A0L8VC40</accession>
<dbReference type="EMBL" id="LGIA01000076">
    <property type="protein sequence ID" value="KOH45727.1"/>
    <property type="molecule type" value="Genomic_DNA"/>
</dbReference>
<organism evidence="1 2">
    <name type="scientific">Sunxiuqinia dokdonensis</name>
    <dbReference type="NCBI Taxonomy" id="1409788"/>
    <lineage>
        <taxon>Bacteria</taxon>
        <taxon>Pseudomonadati</taxon>
        <taxon>Bacteroidota</taxon>
        <taxon>Bacteroidia</taxon>
        <taxon>Marinilabiliales</taxon>
        <taxon>Prolixibacteraceae</taxon>
        <taxon>Sunxiuqinia</taxon>
    </lineage>
</organism>
<dbReference type="AlphaFoldDB" id="A0A0L8VC40"/>
<protein>
    <submittedName>
        <fullName evidence="1">Uncharacterized protein</fullName>
    </submittedName>
</protein>
<gene>
    <name evidence="1" type="ORF">NC99_14650</name>
</gene>